<reference evidence="2" key="1">
    <citation type="submission" date="2016-04" db="EMBL/GenBank/DDBJ databases">
        <authorList>
            <person name="Nguyen H.D."/>
            <person name="Samba Siva P."/>
            <person name="Cullis J."/>
            <person name="Levesque C.A."/>
            <person name="Hambleton S."/>
        </authorList>
    </citation>
    <scope>NUCLEOTIDE SEQUENCE</scope>
    <source>
        <strain evidence="2">DAOMC 236416</strain>
    </source>
</reference>
<keyword evidence="3" id="KW-1185">Reference proteome</keyword>
<feature type="compositionally biased region" description="Gly residues" evidence="1">
    <location>
        <begin position="991"/>
        <end position="1000"/>
    </location>
</feature>
<feature type="region of interest" description="Disordered" evidence="1">
    <location>
        <begin position="621"/>
        <end position="698"/>
    </location>
</feature>
<name>A0A177TIN3_9BASI</name>
<feature type="compositionally biased region" description="Low complexity" evidence="1">
    <location>
        <begin position="257"/>
        <end position="269"/>
    </location>
</feature>
<gene>
    <name evidence="2" type="ORF">A4X13_0g256</name>
</gene>
<evidence type="ECO:0000313" key="2">
    <source>
        <dbReference type="EMBL" id="KAE8260518.1"/>
    </source>
</evidence>
<dbReference type="GO" id="GO:0051864">
    <property type="term" value="F:histone H3K36 demethylase activity"/>
    <property type="evidence" value="ECO:0007669"/>
    <property type="project" value="TreeGrafter"/>
</dbReference>
<dbReference type="PANTHER" id="PTHR10694">
    <property type="entry name" value="LYSINE-SPECIFIC DEMETHYLASE"/>
    <property type="match status" value="1"/>
</dbReference>
<dbReference type="SMART" id="SM00558">
    <property type="entry name" value="JmjC"/>
    <property type="match status" value="1"/>
</dbReference>
<feature type="compositionally biased region" description="Acidic residues" evidence="1">
    <location>
        <begin position="892"/>
        <end position="942"/>
    </location>
</feature>
<evidence type="ECO:0000313" key="3">
    <source>
        <dbReference type="Proteomes" id="UP000077521"/>
    </source>
</evidence>
<feature type="compositionally biased region" description="Low complexity" evidence="1">
    <location>
        <begin position="822"/>
        <end position="833"/>
    </location>
</feature>
<organism evidence="2 3">
    <name type="scientific">Tilletia indica</name>
    <dbReference type="NCBI Taxonomy" id="43049"/>
    <lineage>
        <taxon>Eukaryota</taxon>
        <taxon>Fungi</taxon>
        <taxon>Dikarya</taxon>
        <taxon>Basidiomycota</taxon>
        <taxon>Ustilaginomycotina</taxon>
        <taxon>Exobasidiomycetes</taxon>
        <taxon>Tilletiales</taxon>
        <taxon>Tilletiaceae</taxon>
        <taxon>Tilletia</taxon>
    </lineage>
</organism>
<feature type="compositionally biased region" description="Pro residues" evidence="1">
    <location>
        <begin position="669"/>
        <end position="678"/>
    </location>
</feature>
<feature type="region of interest" description="Disordered" evidence="1">
    <location>
        <begin position="881"/>
        <end position="1000"/>
    </location>
</feature>
<dbReference type="Pfam" id="PF02375">
    <property type="entry name" value="JmjN"/>
    <property type="match status" value="1"/>
</dbReference>
<comment type="caution">
    <text evidence="2">The sequence shown here is derived from an EMBL/GenBank/DDBJ whole genome shotgun (WGS) entry which is preliminary data.</text>
</comment>
<protein>
    <recommendedName>
        <fullName evidence="4">JmjC domain-containing protein</fullName>
    </recommendedName>
</protein>
<dbReference type="Pfam" id="PF02373">
    <property type="entry name" value="JmjC"/>
    <property type="match status" value="1"/>
</dbReference>
<feature type="compositionally biased region" description="Acidic residues" evidence="1">
    <location>
        <begin position="787"/>
        <end position="796"/>
    </location>
</feature>
<proteinExistence type="predicted"/>
<dbReference type="PANTHER" id="PTHR10694:SF7">
    <property type="entry name" value="[HISTONE H3]-TRIMETHYL-L-LYSINE(9) DEMETHYLASE"/>
    <property type="match status" value="1"/>
</dbReference>
<dbReference type="InterPro" id="IPR003347">
    <property type="entry name" value="JmjC_dom"/>
</dbReference>
<dbReference type="SMART" id="SM00545">
    <property type="entry name" value="JmjN"/>
    <property type="match status" value="1"/>
</dbReference>
<dbReference type="EMBL" id="LWDF02000008">
    <property type="protein sequence ID" value="KAE8260518.1"/>
    <property type="molecule type" value="Genomic_DNA"/>
</dbReference>
<feature type="region of interest" description="Disordered" evidence="1">
    <location>
        <begin position="726"/>
        <end position="845"/>
    </location>
</feature>
<feature type="compositionally biased region" description="Low complexity" evidence="1">
    <location>
        <begin position="980"/>
        <end position="990"/>
    </location>
</feature>
<dbReference type="PROSITE" id="PS51184">
    <property type="entry name" value="JMJC"/>
    <property type="match status" value="1"/>
</dbReference>
<dbReference type="GO" id="GO:0032454">
    <property type="term" value="F:histone H3K9 demethylase activity"/>
    <property type="evidence" value="ECO:0007669"/>
    <property type="project" value="TreeGrafter"/>
</dbReference>
<dbReference type="Proteomes" id="UP000077521">
    <property type="component" value="Unassembled WGS sequence"/>
</dbReference>
<dbReference type="GO" id="GO:0000785">
    <property type="term" value="C:chromatin"/>
    <property type="evidence" value="ECO:0007669"/>
    <property type="project" value="TreeGrafter"/>
</dbReference>
<feature type="compositionally biased region" description="Low complexity" evidence="1">
    <location>
        <begin position="213"/>
        <end position="232"/>
    </location>
</feature>
<accession>A0A177TIN3</accession>
<sequence length="1000" mass="107478">MPTKRKSPSSAKPARKPNPSSSSKKKPTPIPKSWLPPTAPIPEGEPFDLEPDEYYPTGDYWNAIPVFRPTMEQFKDFYTYVRRIRKQGMEHGILKIVPPPEWLALQSDLSEKLKYIEIVNPLRQIVQPGGDGTYQQTNAAQSRTYSVPEWAQLCSSPYHRGPELLKIQRKLRERYEMQERIESTNQGKRYKRAAAKEPVPTEVDPAAAGPSGTAQATAPSASAPASTQDAQPLSFGLPTLPTPPHSTTAQSPPADCSTTGDATPTQTQPPASPPTQAPVPPTSTTESAPSSAPKWDYRRAWMNEYLPAADAANAVPSDWTIDVCTEIETEYWRTLGALRSTGASTQIRSSPSTSSSGALYGADICGTLFDEDMRVWNIGKLDNVLTRMLGCIDENGEWAPMDPEREQGEAGPGVGATSTKSPSKAKGAKASPAKGNGGKGKAKAAPSSKKQSTAIDEGSASAIAGVTTPYLYFGMWQATFSWHVEDMDLCSINYIHFGAPKQWYAIPQKDRKRFETAMEASYPSDARRCKQFLRHKAYLVNPSRLASIKPLKMVQHAGEIVLTFPFGYHSGFNLGFNCAESTNFALDDWVDIGMEAKVCECADREQQVAIDVRRLHREAMEAERRENGEIMEEDEDPGEDEDDESYEEEEDSGGEETDGDGDVNMKAPAPAPAPPPPVKAASKEGAKRVKGGGAVRSGGKGFALAVAAAKEKGLPLPTELLITSSATGGKGKAAGTPALASPSKGKAVSFKSATAATKSKATASSSSSSSAVSSPCLKKSKKKAAADDEDEEELDVQESRGTKKLKTSKQSDVHTPPKSKSRSSSNNGASSSSPLTVVITPEVAALRKRDEARFEKERAEWKEKVALLEIENSQLRQKIAQLEGEEVSSVASEDEGEGEGEDEGAESSSQEVDEEEEEESSAPEYETPTEDDEGGDDGDGDDGYGSSEERREAKNAAARRRHAENRAREKAGLPIVSRRGSSAAPPAAAAAGGGGKGKKK</sequence>
<dbReference type="Gene3D" id="2.60.120.650">
    <property type="entry name" value="Cupin"/>
    <property type="match status" value="2"/>
</dbReference>
<evidence type="ECO:0008006" key="4">
    <source>
        <dbReference type="Google" id="ProtNLM"/>
    </source>
</evidence>
<feature type="compositionally biased region" description="Low complexity" evidence="1">
    <location>
        <begin position="415"/>
        <end position="434"/>
    </location>
</feature>
<evidence type="ECO:0000256" key="1">
    <source>
        <dbReference type="SAM" id="MobiDB-lite"/>
    </source>
</evidence>
<dbReference type="InterPro" id="IPR003349">
    <property type="entry name" value="JmjN"/>
</dbReference>
<feature type="compositionally biased region" description="Pro residues" evidence="1">
    <location>
        <begin position="270"/>
        <end position="281"/>
    </location>
</feature>
<feature type="compositionally biased region" description="Low complexity" evidence="1">
    <location>
        <begin position="8"/>
        <end position="22"/>
    </location>
</feature>
<feature type="region of interest" description="Disordered" evidence="1">
    <location>
        <begin position="1"/>
        <end position="49"/>
    </location>
</feature>
<feature type="region of interest" description="Disordered" evidence="1">
    <location>
        <begin position="180"/>
        <end position="292"/>
    </location>
</feature>
<dbReference type="SUPFAM" id="SSF51197">
    <property type="entry name" value="Clavaminate synthase-like"/>
    <property type="match status" value="1"/>
</dbReference>
<feature type="compositionally biased region" description="Low complexity" evidence="1">
    <location>
        <begin position="282"/>
        <end position="292"/>
    </location>
</feature>
<dbReference type="AlphaFoldDB" id="A0A177TIN3"/>
<feature type="region of interest" description="Disordered" evidence="1">
    <location>
        <begin position="396"/>
        <end position="457"/>
    </location>
</feature>
<feature type="compositionally biased region" description="Low complexity" evidence="1">
    <location>
        <begin position="746"/>
        <end position="774"/>
    </location>
</feature>
<feature type="compositionally biased region" description="Acidic residues" evidence="1">
    <location>
        <begin position="629"/>
        <end position="661"/>
    </location>
</feature>
<dbReference type="GO" id="GO:0010468">
    <property type="term" value="P:regulation of gene expression"/>
    <property type="evidence" value="ECO:0007669"/>
    <property type="project" value="TreeGrafter"/>
</dbReference>
<reference evidence="2" key="2">
    <citation type="journal article" date="2019" name="IMA Fungus">
        <title>Genome sequencing and comparison of five Tilletia species to identify candidate genes for the detection of regulated species infecting wheat.</title>
        <authorList>
            <person name="Nguyen H.D.T."/>
            <person name="Sultana T."/>
            <person name="Kesanakurti P."/>
            <person name="Hambleton S."/>
        </authorList>
    </citation>
    <scope>NUCLEOTIDE SEQUENCE</scope>
    <source>
        <strain evidence="2">DAOMC 236416</strain>
    </source>
</reference>
<dbReference type="PROSITE" id="PS51183">
    <property type="entry name" value="JMJN"/>
    <property type="match status" value="1"/>
</dbReference>
<feature type="compositionally biased region" description="Low complexity" evidence="1">
    <location>
        <begin position="443"/>
        <end position="454"/>
    </location>
</feature>
<dbReference type="GO" id="GO:0005634">
    <property type="term" value="C:nucleus"/>
    <property type="evidence" value="ECO:0007669"/>
    <property type="project" value="TreeGrafter"/>
</dbReference>